<feature type="non-terminal residue" evidence="5">
    <location>
        <position position="1"/>
    </location>
</feature>
<gene>
    <name evidence="5" type="ORF">B4U79_04507</name>
</gene>
<dbReference type="Gene3D" id="3.90.1410.10">
    <property type="entry name" value="set domain protein methyltransferase, domain 1"/>
    <property type="match status" value="1"/>
</dbReference>
<dbReference type="OrthoDB" id="6410874at2759"/>
<keyword evidence="3 4" id="KW-0949">S-adenosyl-L-methionine</keyword>
<dbReference type="InterPro" id="IPR046341">
    <property type="entry name" value="SET_dom_sf"/>
</dbReference>
<dbReference type="InterPro" id="IPR050600">
    <property type="entry name" value="SETD3_SETD6_MTase"/>
</dbReference>
<keyword evidence="2 4" id="KW-0808">Transferase</keyword>
<accession>A0A3S3QGV2</accession>
<comment type="catalytic activity">
    <reaction evidence="4">
        <text>L-histidyl-[protein] + S-adenosyl-L-methionine = N(tele)-methyl-L-histidyl-[protein] + S-adenosyl-L-homocysteine + H(+)</text>
        <dbReference type="Rhea" id="RHEA:19369"/>
        <dbReference type="Rhea" id="RHEA-COMP:9745"/>
        <dbReference type="Rhea" id="RHEA-COMP:11600"/>
        <dbReference type="ChEBI" id="CHEBI:15378"/>
        <dbReference type="ChEBI" id="CHEBI:16367"/>
        <dbReference type="ChEBI" id="CHEBI:29979"/>
        <dbReference type="ChEBI" id="CHEBI:57856"/>
        <dbReference type="ChEBI" id="CHEBI:59789"/>
        <dbReference type="EC" id="2.1.1.85"/>
    </reaction>
</comment>
<reference evidence="5 6" key="1">
    <citation type="journal article" date="2018" name="Gigascience">
        <title>Genomes of trombidid mites reveal novel predicted allergens and laterally-transferred genes associated with secondary metabolism.</title>
        <authorList>
            <person name="Dong X."/>
            <person name="Chaisiri K."/>
            <person name="Xia D."/>
            <person name="Armstrong S.D."/>
            <person name="Fang Y."/>
            <person name="Donnelly M.J."/>
            <person name="Kadowaki T."/>
            <person name="McGarry J.W."/>
            <person name="Darby A.C."/>
            <person name="Makepeace B.L."/>
        </authorList>
    </citation>
    <scope>NUCLEOTIDE SEQUENCE [LARGE SCALE GENOMIC DNA]</scope>
    <source>
        <strain evidence="5">UoL-WK</strain>
    </source>
</reference>
<dbReference type="Proteomes" id="UP000285301">
    <property type="component" value="Unassembled WGS sequence"/>
</dbReference>
<proteinExistence type="inferred from homology"/>
<dbReference type="GO" id="GO:0018064">
    <property type="term" value="F:protein-L-histidine N-tele-methyltransferase activity"/>
    <property type="evidence" value="ECO:0007669"/>
    <property type="project" value="UniProtKB-EC"/>
</dbReference>
<keyword evidence="1 4" id="KW-0489">Methyltransferase</keyword>
<evidence type="ECO:0000313" key="5">
    <source>
        <dbReference type="EMBL" id="RWS08612.1"/>
    </source>
</evidence>
<dbReference type="PROSITE" id="PS51565">
    <property type="entry name" value="SAM_MT85_SETD3"/>
    <property type="match status" value="1"/>
</dbReference>
<dbReference type="InterPro" id="IPR025785">
    <property type="entry name" value="SETD3"/>
</dbReference>
<dbReference type="GO" id="GO:0032259">
    <property type="term" value="P:methylation"/>
    <property type="evidence" value="ECO:0007669"/>
    <property type="project" value="UniProtKB-KW"/>
</dbReference>
<comment type="caution">
    <text evidence="5">The sequence shown here is derived from an EMBL/GenBank/DDBJ whole genome shotgun (WGS) entry which is preliminary data.</text>
</comment>
<protein>
    <recommendedName>
        <fullName evidence="4">protein-histidine N-methyltransferase</fullName>
        <ecNumber evidence="4">2.1.1.85</ecNumber>
    </recommendedName>
</protein>
<evidence type="ECO:0000256" key="1">
    <source>
        <dbReference type="ARBA" id="ARBA00022603"/>
    </source>
</evidence>
<dbReference type="EC" id="2.1.1.85" evidence="4"/>
<evidence type="ECO:0000256" key="3">
    <source>
        <dbReference type="ARBA" id="ARBA00022691"/>
    </source>
</evidence>
<evidence type="ECO:0000256" key="2">
    <source>
        <dbReference type="ARBA" id="ARBA00022679"/>
    </source>
</evidence>
<dbReference type="AlphaFoldDB" id="A0A3S3QGV2"/>
<keyword evidence="6" id="KW-1185">Reference proteome</keyword>
<dbReference type="SUPFAM" id="SSF82199">
    <property type="entry name" value="SET domain"/>
    <property type="match status" value="1"/>
</dbReference>
<dbReference type="EMBL" id="NCKU01002884">
    <property type="protein sequence ID" value="RWS08612.1"/>
    <property type="molecule type" value="Genomic_DNA"/>
</dbReference>
<evidence type="ECO:0000313" key="6">
    <source>
        <dbReference type="Proteomes" id="UP000285301"/>
    </source>
</evidence>
<dbReference type="PANTHER" id="PTHR13271:SF47">
    <property type="entry name" value="ACTIN-HISTIDINE N-METHYLTRANSFERASE"/>
    <property type="match status" value="1"/>
</dbReference>
<organism evidence="5 6">
    <name type="scientific">Dinothrombium tinctorium</name>
    <dbReference type="NCBI Taxonomy" id="1965070"/>
    <lineage>
        <taxon>Eukaryota</taxon>
        <taxon>Metazoa</taxon>
        <taxon>Ecdysozoa</taxon>
        <taxon>Arthropoda</taxon>
        <taxon>Chelicerata</taxon>
        <taxon>Arachnida</taxon>
        <taxon>Acari</taxon>
        <taxon>Acariformes</taxon>
        <taxon>Trombidiformes</taxon>
        <taxon>Prostigmata</taxon>
        <taxon>Anystina</taxon>
        <taxon>Parasitengona</taxon>
        <taxon>Trombidioidea</taxon>
        <taxon>Trombidiidae</taxon>
        <taxon>Dinothrombium</taxon>
    </lineage>
</organism>
<feature type="non-terminal residue" evidence="5">
    <location>
        <position position="217"/>
    </location>
</feature>
<sequence length="217" mass="25263">CVKFNNASQKETANALLEEHKQLLDIVDRLIELEKEDINIKLPERKLHFDAFVDWCQTNAIDCKNVEIFEVDCDEYGLRSKINLQENDLILNIPRKALISTETALIDTNLAEFAKNDPILKSMPNVLLSLHIIDEYCKANSFWKPYLSICPSTYTTPLYYTHEEMQMLKGSVALEEAVKLCRSIYRQYAYFWKKLHSPSTSASKLSLRNHFTFSLYR</sequence>
<dbReference type="GO" id="GO:0016279">
    <property type="term" value="F:protein-lysine N-methyltransferase activity"/>
    <property type="evidence" value="ECO:0007669"/>
    <property type="project" value="TreeGrafter"/>
</dbReference>
<dbReference type="PANTHER" id="PTHR13271">
    <property type="entry name" value="UNCHARACTERIZED PUTATIVE METHYLTRANSFERASE"/>
    <property type="match status" value="1"/>
</dbReference>
<comment type="similarity">
    <text evidence="4">Belongs to the class V-like SAM-binding methyltransferase superfamily. SETD3 actin-histidine methyltransferase family.</text>
</comment>
<dbReference type="STRING" id="1965070.A0A3S3QGV2"/>
<evidence type="ECO:0000256" key="4">
    <source>
        <dbReference type="PROSITE-ProRule" id="PRU00898"/>
    </source>
</evidence>
<name>A0A3S3QGV2_9ACAR</name>